<organism evidence="1 2">
    <name type="scientific">Thalictrum thalictroides</name>
    <name type="common">Rue-anemone</name>
    <name type="synonym">Anemone thalictroides</name>
    <dbReference type="NCBI Taxonomy" id="46969"/>
    <lineage>
        <taxon>Eukaryota</taxon>
        <taxon>Viridiplantae</taxon>
        <taxon>Streptophyta</taxon>
        <taxon>Embryophyta</taxon>
        <taxon>Tracheophyta</taxon>
        <taxon>Spermatophyta</taxon>
        <taxon>Magnoliopsida</taxon>
        <taxon>Ranunculales</taxon>
        <taxon>Ranunculaceae</taxon>
        <taxon>Thalictroideae</taxon>
        <taxon>Thalictrum</taxon>
    </lineage>
</organism>
<comment type="caution">
    <text evidence="1">The sequence shown here is derived from an EMBL/GenBank/DDBJ whole genome shotgun (WGS) entry which is preliminary data.</text>
</comment>
<dbReference type="EMBL" id="JABWDY010011136">
    <property type="protein sequence ID" value="KAF5200101.1"/>
    <property type="molecule type" value="Genomic_DNA"/>
</dbReference>
<evidence type="ECO:0000313" key="1">
    <source>
        <dbReference type="EMBL" id="KAF5200101.1"/>
    </source>
</evidence>
<gene>
    <name evidence="1" type="ORF">FRX31_010311</name>
</gene>
<protein>
    <submittedName>
        <fullName evidence="1">Uncharacterized protein</fullName>
    </submittedName>
</protein>
<proteinExistence type="predicted"/>
<keyword evidence="2" id="KW-1185">Reference proteome</keyword>
<dbReference type="Proteomes" id="UP000554482">
    <property type="component" value="Unassembled WGS sequence"/>
</dbReference>
<sequence length="73" mass="8169">MWISHIRTDAESPFGFGFIIRNASGDLIHAICDLGSAGSSDEAECQVYSWQPQYRGIIHQLKNVEIESDSKEL</sequence>
<accession>A0A7J6WRT9</accession>
<reference evidence="1 2" key="1">
    <citation type="submission" date="2020-06" db="EMBL/GenBank/DDBJ databases">
        <title>Transcriptomic and genomic resources for Thalictrum thalictroides and T. hernandezii: Facilitating candidate gene discovery in an emerging model plant lineage.</title>
        <authorList>
            <person name="Arias T."/>
            <person name="Riano-Pachon D.M."/>
            <person name="Di Stilio V.S."/>
        </authorList>
    </citation>
    <scope>NUCLEOTIDE SEQUENCE [LARGE SCALE GENOMIC DNA]</scope>
    <source>
        <strain evidence="2">cv. WT478/WT964</strain>
        <tissue evidence="1">Leaves</tissue>
    </source>
</reference>
<evidence type="ECO:0000313" key="2">
    <source>
        <dbReference type="Proteomes" id="UP000554482"/>
    </source>
</evidence>
<dbReference type="AlphaFoldDB" id="A0A7J6WRT9"/>
<name>A0A7J6WRT9_THATH</name>